<comment type="similarity">
    <text evidence="1">Belongs to the NAD(P)-dependent epimerase/dehydratase family.</text>
</comment>
<dbReference type="Proteomes" id="UP000178089">
    <property type="component" value="Unassembled WGS sequence"/>
</dbReference>
<dbReference type="InterPro" id="IPR036291">
    <property type="entry name" value="NAD(P)-bd_dom_sf"/>
</dbReference>
<protein>
    <recommendedName>
        <fullName evidence="2">NAD-dependent epimerase/dehydratase domain-containing protein</fullName>
    </recommendedName>
</protein>
<sequence>METVLITGGAGFIGSHVVRRLIDGGYRVVCVDNFNTIYNPAFKEQNVAPFLSLKSFRLERADIRDKAALKMTFEKENPAYIVHLAALGDTRNAVDNPGEYVDVNINGTLNLLELTREYKVKNIVMASSSSVYGNTPRFPWVESETADTPLSPYGATKRAAELFAYTYHHNFGLNITCLRFFNAYGENNRPGMVPYVWTEALLKGKEIEISGDGSRKRDYTYVGDVADATILAMNKPLGYEVLNIGNNKPVSLLELLAVLEKATGKSSTRRMRPSHSASVEITCADISKAKRLLGWEPKVPIEEGIRRLIAWFRENRLED</sequence>
<dbReference type="Pfam" id="PF01370">
    <property type="entry name" value="Epimerase"/>
    <property type="match status" value="1"/>
</dbReference>
<accession>A0A1G2N045</accession>
<evidence type="ECO:0000313" key="4">
    <source>
        <dbReference type="Proteomes" id="UP000178089"/>
    </source>
</evidence>
<dbReference type="STRING" id="1802315.A3F51_00245"/>
<dbReference type="SUPFAM" id="SSF51735">
    <property type="entry name" value="NAD(P)-binding Rossmann-fold domains"/>
    <property type="match status" value="1"/>
</dbReference>
<evidence type="ECO:0000313" key="3">
    <source>
        <dbReference type="EMBL" id="OHA29454.1"/>
    </source>
</evidence>
<reference evidence="3 4" key="1">
    <citation type="journal article" date="2016" name="Nat. Commun.">
        <title>Thousands of microbial genomes shed light on interconnected biogeochemical processes in an aquifer system.</title>
        <authorList>
            <person name="Anantharaman K."/>
            <person name="Brown C.T."/>
            <person name="Hug L.A."/>
            <person name="Sharon I."/>
            <person name="Castelle C.J."/>
            <person name="Probst A.J."/>
            <person name="Thomas B.C."/>
            <person name="Singh A."/>
            <person name="Wilkins M.J."/>
            <person name="Karaoz U."/>
            <person name="Brodie E.L."/>
            <person name="Williams K.H."/>
            <person name="Hubbard S.S."/>
            <person name="Banfield J.F."/>
        </authorList>
    </citation>
    <scope>NUCLEOTIDE SEQUENCE [LARGE SCALE GENOMIC DNA]</scope>
</reference>
<evidence type="ECO:0000256" key="1">
    <source>
        <dbReference type="ARBA" id="ARBA00007637"/>
    </source>
</evidence>
<evidence type="ECO:0000259" key="2">
    <source>
        <dbReference type="Pfam" id="PF01370"/>
    </source>
</evidence>
<dbReference type="InterPro" id="IPR001509">
    <property type="entry name" value="Epimerase_deHydtase"/>
</dbReference>
<dbReference type="AlphaFoldDB" id="A0A1G2N045"/>
<dbReference type="EMBL" id="MHRT01000004">
    <property type="protein sequence ID" value="OHA29454.1"/>
    <property type="molecule type" value="Genomic_DNA"/>
</dbReference>
<comment type="caution">
    <text evidence="3">The sequence shown here is derived from an EMBL/GenBank/DDBJ whole genome shotgun (WGS) entry which is preliminary data.</text>
</comment>
<dbReference type="Gene3D" id="3.40.50.720">
    <property type="entry name" value="NAD(P)-binding Rossmann-like Domain"/>
    <property type="match status" value="1"/>
</dbReference>
<dbReference type="PRINTS" id="PR01713">
    <property type="entry name" value="NUCEPIMERASE"/>
</dbReference>
<gene>
    <name evidence="3" type="ORF">A3F51_00245</name>
</gene>
<feature type="domain" description="NAD-dependent epimerase/dehydratase" evidence="2">
    <location>
        <begin position="4"/>
        <end position="245"/>
    </location>
</feature>
<organism evidence="3 4">
    <name type="scientific">Candidatus Taylorbacteria bacterium RIFCSPHIGHO2_12_FULL_45_16</name>
    <dbReference type="NCBI Taxonomy" id="1802315"/>
    <lineage>
        <taxon>Bacteria</taxon>
        <taxon>Candidatus Tayloriibacteriota</taxon>
    </lineage>
</organism>
<dbReference type="PANTHER" id="PTHR43000">
    <property type="entry name" value="DTDP-D-GLUCOSE 4,6-DEHYDRATASE-RELATED"/>
    <property type="match status" value="1"/>
</dbReference>
<proteinExistence type="inferred from homology"/>
<name>A0A1G2N045_9BACT</name>